<dbReference type="EMBL" id="JXJN01025394">
    <property type="status" value="NOT_ANNOTATED_CDS"/>
    <property type="molecule type" value="Genomic_DNA"/>
</dbReference>
<evidence type="ECO:0000256" key="2">
    <source>
        <dbReference type="SAM" id="MobiDB-lite"/>
    </source>
</evidence>
<evidence type="ECO:0000256" key="1">
    <source>
        <dbReference type="SAM" id="Coils"/>
    </source>
</evidence>
<keyword evidence="4" id="KW-1185">Reference proteome</keyword>
<dbReference type="EMBL" id="JXJN01025396">
    <property type="status" value="NOT_ANNOTATED_CDS"/>
    <property type="molecule type" value="Genomic_DNA"/>
</dbReference>
<accession>A0A1B0C4C5</accession>
<reference evidence="3" key="2">
    <citation type="submission" date="2020-05" db="UniProtKB">
        <authorList>
            <consortium name="EnsemblMetazoa"/>
        </authorList>
    </citation>
    <scope>IDENTIFICATION</scope>
    <source>
        <strain evidence="3">IAEA</strain>
    </source>
</reference>
<keyword evidence="1" id="KW-0175">Coiled coil</keyword>
<dbReference type="EMBL" id="JXJN01025397">
    <property type="status" value="NOT_ANNOTATED_CDS"/>
    <property type="molecule type" value="Genomic_DNA"/>
</dbReference>
<dbReference type="AlphaFoldDB" id="A0A1B0C4C5"/>
<sequence length="392" mass="45742">MESMSSSIEPVVLPPRTANLLACKQWWLGDKMATLHENINAVSTKEQQQKQQQQPPTSVSLFPLKCETLSEPTKLEVGNALRRSKRLLRSLRGHRKDAETEKQKKTTKQLHQMLKNFNINHQQYQQQQHKQQQQQQLQHTNDCEPEAVKQNAKHTLLDDPFLFGIDEDHLDDLVRGSQTNHPNPSLADHVTKYFNLHYNEAEVNSELQSTISADQDQEEKPALPPKRFQMNSGRKTCPTQNLKLNDNDLEFLNLSLRNRSLPRNVKPFKDPHDINFRFKEENKNNIANDDNGLHENCHKNQTSIRYKHFAYANASTTGAKCNHYMVRIVKTIRYSRHSTKCRNPHKGPYLTSAENTKIKPSDDERREEIIPRIQYLTNMIKYSFQMIERFID</sequence>
<name>A0A1B0C4C5_9MUSC</name>
<feature type="compositionally biased region" description="Polar residues" evidence="2">
    <location>
        <begin position="229"/>
        <end position="240"/>
    </location>
</feature>
<organism evidence="3 4">
    <name type="scientific">Glossina palpalis gambiensis</name>
    <dbReference type="NCBI Taxonomy" id="67801"/>
    <lineage>
        <taxon>Eukaryota</taxon>
        <taxon>Metazoa</taxon>
        <taxon>Ecdysozoa</taxon>
        <taxon>Arthropoda</taxon>
        <taxon>Hexapoda</taxon>
        <taxon>Insecta</taxon>
        <taxon>Pterygota</taxon>
        <taxon>Neoptera</taxon>
        <taxon>Endopterygota</taxon>
        <taxon>Diptera</taxon>
        <taxon>Brachycera</taxon>
        <taxon>Muscomorpha</taxon>
        <taxon>Hippoboscoidea</taxon>
        <taxon>Glossinidae</taxon>
        <taxon>Glossina</taxon>
    </lineage>
</organism>
<evidence type="ECO:0000313" key="3">
    <source>
        <dbReference type="EnsemblMetazoa" id="GPPI048790-PA"/>
    </source>
</evidence>
<feature type="coiled-coil region" evidence="1">
    <location>
        <begin position="81"/>
        <end position="134"/>
    </location>
</feature>
<feature type="region of interest" description="Disordered" evidence="2">
    <location>
        <begin position="343"/>
        <end position="364"/>
    </location>
</feature>
<protein>
    <submittedName>
        <fullName evidence="3">Uncharacterized protein</fullName>
    </submittedName>
</protein>
<reference evidence="4" key="1">
    <citation type="submission" date="2015-01" db="EMBL/GenBank/DDBJ databases">
        <authorList>
            <person name="Aksoy S."/>
            <person name="Warren W."/>
            <person name="Wilson R.K."/>
        </authorList>
    </citation>
    <scope>NUCLEOTIDE SEQUENCE [LARGE SCALE GENOMIC DNA]</scope>
    <source>
        <strain evidence="4">IAEA</strain>
    </source>
</reference>
<dbReference type="EMBL" id="JXJN01025395">
    <property type="status" value="NOT_ANNOTATED_CDS"/>
    <property type="molecule type" value="Genomic_DNA"/>
</dbReference>
<evidence type="ECO:0000313" key="4">
    <source>
        <dbReference type="Proteomes" id="UP000092460"/>
    </source>
</evidence>
<dbReference type="STRING" id="67801.A0A1B0C4C5"/>
<dbReference type="EnsemblMetazoa" id="GPPI048790-RA">
    <property type="protein sequence ID" value="GPPI048790-PA"/>
    <property type="gene ID" value="GPPI048790"/>
</dbReference>
<feature type="region of interest" description="Disordered" evidence="2">
    <location>
        <begin position="211"/>
        <end position="240"/>
    </location>
</feature>
<proteinExistence type="predicted"/>
<dbReference type="VEuPathDB" id="VectorBase:GPPI048790"/>
<dbReference type="Proteomes" id="UP000092460">
    <property type="component" value="Unassembled WGS sequence"/>
</dbReference>
<dbReference type="EMBL" id="JXJN01025393">
    <property type="status" value="NOT_ANNOTATED_CDS"/>
    <property type="molecule type" value="Genomic_DNA"/>
</dbReference>